<dbReference type="EMBL" id="VIAQ01000007">
    <property type="protein sequence ID" value="TQD27915.1"/>
    <property type="molecule type" value="Genomic_DNA"/>
</dbReference>
<name>A0A7Z8KQC9_9EURY</name>
<keyword evidence="2" id="KW-1185">Reference proteome</keyword>
<reference evidence="1 2" key="1">
    <citation type="submission" date="2019-06" db="EMBL/GenBank/DDBJ databases">
        <title>Draft genome sequence of Methanolobus vulcani B1d.</title>
        <authorList>
            <person name="Creighbaum A.J."/>
            <person name="Ticak T."/>
            <person name="Hariraju D."/>
            <person name="Arivett B.A."/>
            <person name="Ferguson D.J.Jr."/>
        </authorList>
    </citation>
    <scope>NUCLEOTIDE SEQUENCE [LARGE SCALE GENOMIC DNA]</scope>
    <source>
        <strain evidence="1 2">B1d</strain>
    </source>
</reference>
<comment type="caution">
    <text evidence="1">The sequence shown here is derived from an EMBL/GenBank/DDBJ whole genome shotgun (WGS) entry which is preliminary data.</text>
</comment>
<accession>A0A7Z8KQC9</accession>
<gene>
    <name evidence="1" type="ORF">FKV42_02310</name>
</gene>
<dbReference type="AlphaFoldDB" id="A0A7Z8KQC9"/>
<evidence type="ECO:0000313" key="2">
    <source>
        <dbReference type="Proteomes" id="UP000319335"/>
    </source>
</evidence>
<dbReference type="RefSeq" id="WP_154808644.1">
    <property type="nucleotide sequence ID" value="NZ_VIAQ01000007.1"/>
</dbReference>
<proteinExistence type="predicted"/>
<dbReference type="OrthoDB" id="142535at2157"/>
<organism evidence="1 2">
    <name type="scientific">Methanolobus vulcani</name>
    <dbReference type="NCBI Taxonomy" id="38026"/>
    <lineage>
        <taxon>Archaea</taxon>
        <taxon>Methanobacteriati</taxon>
        <taxon>Methanobacteriota</taxon>
        <taxon>Stenosarchaea group</taxon>
        <taxon>Methanomicrobia</taxon>
        <taxon>Methanosarcinales</taxon>
        <taxon>Methanosarcinaceae</taxon>
        <taxon>Methanolobus</taxon>
    </lineage>
</organism>
<dbReference type="Proteomes" id="UP000319335">
    <property type="component" value="Unassembled WGS sequence"/>
</dbReference>
<protein>
    <submittedName>
        <fullName evidence="1">Uncharacterized protein</fullName>
    </submittedName>
</protein>
<evidence type="ECO:0000313" key="1">
    <source>
        <dbReference type="EMBL" id="TQD27915.1"/>
    </source>
</evidence>
<sequence length="82" mass="9637">MIKNEVDFKVNTENYLHESGPVRRETLINHLIESNGYSRSSIERKLTNLKKQGIIVTLKTTEDFARFGIKEEDKRSAYNHKR</sequence>